<dbReference type="OrthoDB" id="9807767at2"/>
<dbReference type="InterPro" id="IPR029001">
    <property type="entry name" value="ITPase-like_fam"/>
</dbReference>
<keyword evidence="3 4" id="KW-0546">Nucleotide metabolism</keyword>
<dbReference type="PANTHER" id="PTHR43213">
    <property type="entry name" value="BIFUNCTIONAL DTTP/UTP PYROPHOSPHATASE/METHYLTRANSFERASE PROTEIN-RELATED"/>
    <property type="match status" value="1"/>
</dbReference>
<keyword evidence="6" id="KW-1185">Reference proteome</keyword>
<name>A0A317FC88_9PROT</name>
<evidence type="ECO:0000256" key="4">
    <source>
        <dbReference type="HAMAP-Rule" id="MF_00528"/>
    </source>
</evidence>
<dbReference type="HAMAP" id="MF_00528">
    <property type="entry name" value="Maf"/>
    <property type="match status" value="1"/>
</dbReference>
<dbReference type="PIRSF" id="PIRSF006305">
    <property type="entry name" value="Maf"/>
    <property type="match status" value="1"/>
</dbReference>
<evidence type="ECO:0000313" key="6">
    <source>
        <dbReference type="Proteomes" id="UP000245765"/>
    </source>
</evidence>
<comment type="cofactor">
    <cofactor evidence="1 4">
        <name>a divalent metal cation</name>
        <dbReference type="ChEBI" id="CHEBI:60240"/>
    </cofactor>
</comment>
<comment type="caution">
    <text evidence="4">Lacks conserved residue(s) required for the propagation of feature annotation.</text>
</comment>
<protein>
    <recommendedName>
        <fullName evidence="4">dTTP/UTP pyrophosphatase</fullName>
        <shortName evidence="4">dTTPase/UTPase</shortName>
        <ecNumber evidence="4">3.6.1.9</ecNumber>
    </recommendedName>
    <alternativeName>
        <fullName evidence="4">Nucleoside triphosphate pyrophosphatase</fullName>
    </alternativeName>
    <alternativeName>
        <fullName evidence="4">Nucleotide pyrophosphatase</fullName>
        <shortName evidence="4">Nucleotide PPase</shortName>
    </alternativeName>
</protein>
<feature type="site" description="Important for substrate specificity" evidence="4">
    <location>
        <position position="184"/>
    </location>
</feature>
<evidence type="ECO:0000313" key="5">
    <source>
        <dbReference type="EMBL" id="PWS35559.1"/>
    </source>
</evidence>
<dbReference type="Proteomes" id="UP000245765">
    <property type="component" value="Unassembled WGS sequence"/>
</dbReference>
<dbReference type="NCBIfam" id="TIGR00172">
    <property type="entry name" value="maf"/>
    <property type="match status" value="1"/>
</dbReference>
<dbReference type="InterPro" id="IPR003697">
    <property type="entry name" value="Maf-like"/>
</dbReference>
<reference evidence="6" key="1">
    <citation type="submission" date="2018-05" db="EMBL/GenBank/DDBJ databases">
        <authorList>
            <person name="Du Z."/>
            <person name="Wang X."/>
        </authorList>
    </citation>
    <scope>NUCLEOTIDE SEQUENCE [LARGE SCALE GENOMIC DNA]</scope>
    <source>
        <strain evidence="6">CQN31</strain>
    </source>
</reference>
<keyword evidence="2 4" id="KW-0378">Hydrolase</keyword>
<gene>
    <name evidence="5" type="primary">maf</name>
    <name evidence="5" type="ORF">DFH01_18350</name>
</gene>
<comment type="subcellular location">
    <subcellularLocation>
        <location evidence="4">Cytoplasm</location>
    </subcellularLocation>
</comment>
<feature type="site" description="Important for substrate specificity" evidence="4">
    <location>
        <position position="101"/>
    </location>
</feature>
<dbReference type="Gene3D" id="3.90.950.10">
    <property type="match status" value="1"/>
</dbReference>
<feature type="site" description="Important for substrate specificity" evidence="4">
    <location>
        <position position="42"/>
    </location>
</feature>
<dbReference type="EMBL" id="QGNA01000004">
    <property type="protein sequence ID" value="PWS35559.1"/>
    <property type="molecule type" value="Genomic_DNA"/>
</dbReference>
<accession>A0A317FC88</accession>
<evidence type="ECO:0000256" key="2">
    <source>
        <dbReference type="ARBA" id="ARBA00022801"/>
    </source>
</evidence>
<comment type="caution">
    <text evidence="5">The sequence shown here is derived from an EMBL/GenBank/DDBJ whole genome shotgun (WGS) entry which is preliminary data.</text>
</comment>
<dbReference type="AlphaFoldDB" id="A0A317FC88"/>
<evidence type="ECO:0000256" key="3">
    <source>
        <dbReference type="ARBA" id="ARBA00023080"/>
    </source>
</evidence>
<sequence length="221" mass="23980">MVCARAAFAASARYAGRPGSSNVAVHSPPERPPLVLASASPRRRELLARIGVTPDRVLPVDIDETPRKAELPRLLAARLAREKAEAAHAAAPDALVLAADTVVGVGRRILGKPADATEARRFLDLLSGRRHRVMTGICLIRPDGKRSERLVTTILAFQRLTEAQIAQHLDSDEWQGVAGGYQIQKRAEAWTRFLSGSHSNVVGLPLFETAQLLRGAGWLRP</sequence>
<comment type="catalytic activity">
    <reaction evidence="4">
        <text>UTP + H2O = UMP + diphosphate + H(+)</text>
        <dbReference type="Rhea" id="RHEA:29395"/>
        <dbReference type="ChEBI" id="CHEBI:15377"/>
        <dbReference type="ChEBI" id="CHEBI:15378"/>
        <dbReference type="ChEBI" id="CHEBI:33019"/>
        <dbReference type="ChEBI" id="CHEBI:46398"/>
        <dbReference type="ChEBI" id="CHEBI:57865"/>
        <dbReference type="EC" id="3.6.1.9"/>
    </reaction>
</comment>
<evidence type="ECO:0000256" key="1">
    <source>
        <dbReference type="ARBA" id="ARBA00001968"/>
    </source>
</evidence>
<dbReference type="SUPFAM" id="SSF52972">
    <property type="entry name" value="ITPase-like"/>
    <property type="match status" value="1"/>
</dbReference>
<comment type="function">
    <text evidence="4">Nucleoside triphosphate pyrophosphatase that hydrolyzes dTTP and UTP. May have a dual role in cell division arrest and in preventing the incorporation of modified nucleotides into cellular nucleic acids.</text>
</comment>
<dbReference type="GO" id="GO:0009117">
    <property type="term" value="P:nucleotide metabolic process"/>
    <property type="evidence" value="ECO:0007669"/>
    <property type="project" value="UniProtKB-KW"/>
</dbReference>
<keyword evidence="4" id="KW-0963">Cytoplasm</keyword>
<proteinExistence type="inferred from homology"/>
<dbReference type="EC" id="3.6.1.9" evidence="4"/>
<dbReference type="CDD" id="cd00555">
    <property type="entry name" value="Maf"/>
    <property type="match status" value="1"/>
</dbReference>
<comment type="similarity">
    <text evidence="4">Belongs to the Maf family. YhdE subfamily.</text>
</comment>
<dbReference type="GO" id="GO:0036221">
    <property type="term" value="F:UTP diphosphatase activity"/>
    <property type="evidence" value="ECO:0007669"/>
    <property type="project" value="RHEA"/>
</dbReference>
<feature type="active site" description="Proton acceptor" evidence="4">
    <location>
        <position position="100"/>
    </location>
</feature>
<dbReference type="GO" id="GO:0005737">
    <property type="term" value="C:cytoplasm"/>
    <property type="evidence" value="ECO:0007669"/>
    <property type="project" value="UniProtKB-SubCell"/>
</dbReference>
<dbReference type="GO" id="GO:0036218">
    <property type="term" value="F:dTTP diphosphatase activity"/>
    <property type="evidence" value="ECO:0007669"/>
    <property type="project" value="RHEA"/>
</dbReference>
<dbReference type="PANTHER" id="PTHR43213:SF5">
    <property type="entry name" value="BIFUNCTIONAL DTTP_UTP PYROPHOSPHATASE_METHYLTRANSFERASE PROTEIN-RELATED"/>
    <property type="match status" value="1"/>
</dbReference>
<dbReference type="Pfam" id="PF02545">
    <property type="entry name" value="Maf"/>
    <property type="match status" value="1"/>
</dbReference>
<organism evidence="5 6">
    <name type="scientific">Falsiroseomonas bella</name>
    <dbReference type="NCBI Taxonomy" id="2184016"/>
    <lineage>
        <taxon>Bacteria</taxon>
        <taxon>Pseudomonadati</taxon>
        <taxon>Pseudomonadota</taxon>
        <taxon>Alphaproteobacteria</taxon>
        <taxon>Acetobacterales</taxon>
        <taxon>Roseomonadaceae</taxon>
        <taxon>Falsiroseomonas</taxon>
    </lineage>
</organism>
<comment type="catalytic activity">
    <reaction evidence="4">
        <text>dTTP + H2O = dTMP + diphosphate + H(+)</text>
        <dbReference type="Rhea" id="RHEA:28534"/>
        <dbReference type="ChEBI" id="CHEBI:15377"/>
        <dbReference type="ChEBI" id="CHEBI:15378"/>
        <dbReference type="ChEBI" id="CHEBI:33019"/>
        <dbReference type="ChEBI" id="CHEBI:37568"/>
        <dbReference type="ChEBI" id="CHEBI:63528"/>
        <dbReference type="EC" id="3.6.1.9"/>
    </reaction>
</comment>